<proteinExistence type="predicted"/>
<dbReference type="GeneID" id="66537583"/>
<keyword evidence="3" id="KW-1185">Reference proteome</keyword>
<reference evidence="2" key="3">
    <citation type="submission" date="2018-04" db="EMBL/GenBank/DDBJ databases">
        <authorList>
            <person name="Go L.Y."/>
            <person name="Mitchell J.A."/>
        </authorList>
    </citation>
    <scope>NUCLEOTIDE SEQUENCE</scope>
    <source>
        <strain evidence="2">BSAS1 3</strain>
    </source>
</reference>
<dbReference type="AlphaFoldDB" id="A0A1D2LB35"/>
<dbReference type="KEGG" id="bths:CNY62_05080"/>
<accession>A0A1D2LB35</accession>
<dbReference type="EMBL" id="OUNC01000045">
    <property type="protein sequence ID" value="SPP29469.1"/>
    <property type="molecule type" value="Genomic_DNA"/>
</dbReference>
<dbReference type="STRING" id="2756.BFR44_06780"/>
<dbReference type="EMBL" id="CP023483">
    <property type="protein sequence ID" value="ATF25817.1"/>
    <property type="molecule type" value="Genomic_DNA"/>
</dbReference>
<dbReference type="Proteomes" id="UP000270190">
    <property type="component" value="Unassembled WGS sequence"/>
</dbReference>
<dbReference type="Pfam" id="PF07308">
    <property type="entry name" value="DUF1456"/>
    <property type="match status" value="2"/>
</dbReference>
<dbReference type="OrthoDB" id="9788465at2"/>
<evidence type="ECO:0000313" key="1">
    <source>
        <dbReference type="EMBL" id="ATF25817.1"/>
    </source>
</evidence>
<protein>
    <submittedName>
        <fullName evidence="1">DUF1456 domain-containing protein</fullName>
    </submittedName>
</protein>
<evidence type="ECO:0000313" key="3">
    <source>
        <dbReference type="Proteomes" id="UP000243591"/>
    </source>
</evidence>
<reference evidence="4" key="2">
    <citation type="submission" date="2018-04" db="EMBL/GenBank/DDBJ databases">
        <authorList>
            <person name="Illikoud N."/>
        </authorList>
    </citation>
    <scope>NUCLEOTIDE SEQUENCE [LARGE SCALE GENOMIC DNA]</scope>
</reference>
<evidence type="ECO:0000313" key="2">
    <source>
        <dbReference type="EMBL" id="SPP29469.1"/>
    </source>
</evidence>
<dbReference type="PANTHER" id="PTHR37805:SF1">
    <property type="entry name" value="CYTOPLASMIC PROTEIN"/>
    <property type="match status" value="1"/>
</dbReference>
<gene>
    <name evidence="2" type="ORF">BTBSAS_50117</name>
    <name evidence="1" type="ORF">CNY62_05080</name>
</gene>
<name>A0A1D2LB35_BROTH</name>
<sequence length="166" mass="19228">MNNNDILLRLRYALDIKDTDMVEMFRLAGVELTLQEVKDMLTKQEYLMTSEDDGNVYVKSCDNAMIDSFFNGFITFKRGRKDDQPLPPQQKSKEIRHINNLLLKKVKIALSLTSDDMLEILDDAGVYLSKGELSAVLRKDDHRNFKQCGDKFARNFLKGLALRYRN</sequence>
<dbReference type="InterPro" id="IPR009921">
    <property type="entry name" value="YehS-like"/>
</dbReference>
<reference evidence="1 3" key="1">
    <citation type="submission" date="2017-09" db="EMBL/GenBank/DDBJ databases">
        <title>Complete Genome Sequences of Two Strains of the Meat Spoilage Bacterium Brochothrix thermosphacta Isolated from Ground Chicken.</title>
        <authorList>
            <person name="Paoli G.C."/>
            <person name="Wijey C."/>
            <person name="Chen C.-Y."/>
            <person name="Nguyen L."/>
            <person name="Yan X."/>
            <person name="Irwin P.L."/>
        </authorList>
    </citation>
    <scope>NUCLEOTIDE SEQUENCE [LARGE SCALE GENOMIC DNA]</scope>
    <source>
        <strain evidence="1 3">BI</strain>
    </source>
</reference>
<organism evidence="1 3">
    <name type="scientific">Brochothrix thermosphacta</name>
    <name type="common">Microbacterium thermosphactum</name>
    <dbReference type="NCBI Taxonomy" id="2756"/>
    <lineage>
        <taxon>Bacteria</taxon>
        <taxon>Bacillati</taxon>
        <taxon>Bacillota</taxon>
        <taxon>Bacilli</taxon>
        <taxon>Bacillales</taxon>
        <taxon>Listeriaceae</taxon>
        <taxon>Brochothrix</taxon>
    </lineage>
</organism>
<evidence type="ECO:0000313" key="4">
    <source>
        <dbReference type="Proteomes" id="UP000270190"/>
    </source>
</evidence>
<dbReference type="RefSeq" id="WP_029091073.1">
    <property type="nucleotide sequence ID" value="NZ_CBCPIX010000003.1"/>
</dbReference>
<dbReference type="Proteomes" id="UP000243591">
    <property type="component" value="Chromosome"/>
</dbReference>
<dbReference type="PANTHER" id="PTHR37805">
    <property type="entry name" value="CYTOPLASMIC PROTEIN-RELATED"/>
    <property type="match status" value="1"/>
</dbReference>